<evidence type="ECO:0000313" key="3">
    <source>
        <dbReference type="Proteomes" id="UP000189464"/>
    </source>
</evidence>
<sequence>MKNKLLIVATGGIVGLLGVFLVTMGNPANMGYCIACFLRDITGALGLHRAAPVQYLRPEIIGLVLGAFFSALFSREFRVVGGSNTLARFTLAFFGIIGMLVFLGCPVRMVLRLAGGDLNALVGLAGLIVGVAIGTMFLKHGYSLGRALPQNKGAGFIFPSIAVVLLVFLLVQPAFIFFSQEGPGSLHAPVIISLAAGLLVGVLAQRSRLCMVGGIRDLIFFRDTHLLSGFVTMLIVAALGNVIIGNFNLGFEQQPIAHTDGLWNFLGMTLAGLAATLLGGCPLRQLISASEGNTDSVITVLGFVAGAAFAHNFGLAASAKGVPGAGQVAVILGLLVVAAIAVIGLQGSKAIGGKTNVTDSGRSGTIMS</sequence>
<dbReference type="NCBIfam" id="TIGR04112">
    <property type="entry name" value="seleno_YedE"/>
    <property type="match status" value="1"/>
</dbReference>
<dbReference type="RefSeq" id="WP_077715155.1">
    <property type="nucleotide sequence ID" value="NZ_CP019698.1"/>
</dbReference>
<feature type="transmembrane region" description="Helical" evidence="1">
    <location>
        <begin position="86"/>
        <end position="109"/>
    </location>
</feature>
<feature type="transmembrane region" description="Helical" evidence="1">
    <location>
        <begin position="121"/>
        <end position="142"/>
    </location>
</feature>
<dbReference type="AlphaFoldDB" id="A0A1S6IZB6"/>
<feature type="transmembrane region" description="Helical" evidence="1">
    <location>
        <begin position="225"/>
        <end position="249"/>
    </location>
</feature>
<proteinExistence type="predicted"/>
<feature type="transmembrane region" description="Helical" evidence="1">
    <location>
        <begin position="184"/>
        <end position="204"/>
    </location>
</feature>
<dbReference type="InterPro" id="IPR026366">
    <property type="entry name" value="Seleno_YedE"/>
</dbReference>
<evidence type="ECO:0000256" key="1">
    <source>
        <dbReference type="SAM" id="Phobius"/>
    </source>
</evidence>
<keyword evidence="3" id="KW-1185">Reference proteome</keyword>
<gene>
    <name evidence="2" type="ORF">B0537_14145</name>
</gene>
<keyword evidence="1" id="KW-0472">Membrane</keyword>
<dbReference type="Pfam" id="PF04143">
    <property type="entry name" value="Sulf_transp"/>
    <property type="match status" value="1"/>
</dbReference>
<protein>
    <submittedName>
        <fullName evidence="2">YedE-related selenium metabolism membrane protein</fullName>
    </submittedName>
</protein>
<keyword evidence="1" id="KW-1133">Transmembrane helix</keyword>
<dbReference type="InterPro" id="IPR007272">
    <property type="entry name" value="Sulf_transp_TsuA/YedE"/>
</dbReference>
<reference evidence="2 3" key="1">
    <citation type="journal article" date="2016" name="Int. J. Syst. Evol. Microbiol.">
        <title>Desulfotomaculum ferrireducens sp. nov., a moderately thermophilic sulfate-reducing and dissimilatory Fe(III)-reducing bacterium isolated from compost.</title>
        <authorList>
            <person name="Yang G."/>
            <person name="Guo J."/>
            <person name="Zhuang L."/>
            <person name="Yuan Y."/>
            <person name="Zhou S."/>
        </authorList>
    </citation>
    <scope>NUCLEOTIDE SEQUENCE [LARGE SCALE GENOMIC DNA]</scope>
    <source>
        <strain evidence="2 3">GSS09</strain>
    </source>
</reference>
<dbReference type="EMBL" id="CP019698">
    <property type="protein sequence ID" value="AQS60115.1"/>
    <property type="molecule type" value="Genomic_DNA"/>
</dbReference>
<feature type="transmembrane region" description="Helical" evidence="1">
    <location>
        <begin position="325"/>
        <end position="345"/>
    </location>
</feature>
<feature type="transmembrane region" description="Helical" evidence="1">
    <location>
        <begin position="154"/>
        <end position="178"/>
    </location>
</feature>
<dbReference type="KEGG" id="dfg:B0537_14145"/>
<dbReference type="OrthoDB" id="3190590at2"/>
<accession>A0A1S6IZB6</accession>
<keyword evidence="1" id="KW-0812">Transmembrane</keyword>
<dbReference type="Proteomes" id="UP000189464">
    <property type="component" value="Chromosome"/>
</dbReference>
<feature type="transmembrane region" description="Helical" evidence="1">
    <location>
        <begin position="295"/>
        <end position="313"/>
    </location>
</feature>
<organism evidence="2 3">
    <name type="scientific">Desulforamulus ferrireducens</name>
    <dbReference type="NCBI Taxonomy" id="1833852"/>
    <lineage>
        <taxon>Bacteria</taxon>
        <taxon>Bacillati</taxon>
        <taxon>Bacillota</taxon>
        <taxon>Clostridia</taxon>
        <taxon>Eubacteriales</taxon>
        <taxon>Peptococcaceae</taxon>
        <taxon>Desulforamulus</taxon>
    </lineage>
</organism>
<dbReference type="STRING" id="1833852.B0537_14145"/>
<feature type="transmembrane region" description="Helical" evidence="1">
    <location>
        <begin position="55"/>
        <end position="74"/>
    </location>
</feature>
<name>A0A1S6IZB6_9FIRM</name>
<feature type="transmembrane region" description="Helical" evidence="1">
    <location>
        <begin position="261"/>
        <end position="283"/>
    </location>
</feature>
<evidence type="ECO:0000313" key="2">
    <source>
        <dbReference type="EMBL" id="AQS60115.1"/>
    </source>
</evidence>